<keyword evidence="3" id="KW-0276">Fatty acid metabolism</keyword>
<dbReference type="Gene3D" id="3.30.300.30">
    <property type="match status" value="1"/>
</dbReference>
<dbReference type="CDD" id="cd05931">
    <property type="entry name" value="FAAL"/>
    <property type="match status" value="1"/>
</dbReference>
<dbReference type="EMBL" id="JBHSJB010000053">
    <property type="protein sequence ID" value="MFC5060354.1"/>
    <property type="molecule type" value="Genomic_DNA"/>
</dbReference>
<protein>
    <submittedName>
        <fullName evidence="7">Fatty acyl-AMP ligase</fullName>
    </submittedName>
</protein>
<proteinExistence type="inferred from homology"/>
<evidence type="ECO:0000259" key="6">
    <source>
        <dbReference type="Pfam" id="PF23024"/>
    </source>
</evidence>
<comment type="similarity">
    <text evidence="1">Belongs to the ATP-dependent AMP-binding enzyme family.</text>
</comment>
<comment type="caution">
    <text evidence="7">The sequence shown here is derived from an EMBL/GenBank/DDBJ whole genome shotgun (WGS) entry which is preliminary data.</text>
</comment>
<dbReference type="InterPro" id="IPR020845">
    <property type="entry name" value="AMP-binding_CS"/>
</dbReference>
<dbReference type="RefSeq" id="WP_344037324.1">
    <property type="nucleotide sequence ID" value="NZ_BAAAKE010000007.1"/>
</dbReference>
<evidence type="ECO:0000259" key="5">
    <source>
        <dbReference type="Pfam" id="PF00501"/>
    </source>
</evidence>
<evidence type="ECO:0000256" key="2">
    <source>
        <dbReference type="ARBA" id="ARBA00022598"/>
    </source>
</evidence>
<dbReference type="InterPro" id="IPR040097">
    <property type="entry name" value="FAAL/FAAC"/>
</dbReference>
<evidence type="ECO:0000313" key="8">
    <source>
        <dbReference type="Proteomes" id="UP001595833"/>
    </source>
</evidence>
<dbReference type="Gene3D" id="3.40.50.12780">
    <property type="entry name" value="N-terminal domain of ligase-like"/>
    <property type="match status" value="1"/>
</dbReference>
<name>A0ABV9YEK9_9PSEU</name>
<feature type="domain" description="AMP-binding enzyme C-terminal" evidence="6">
    <location>
        <begin position="463"/>
        <end position="576"/>
    </location>
</feature>
<keyword evidence="4" id="KW-0443">Lipid metabolism</keyword>
<dbReference type="PROSITE" id="PS00455">
    <property type="entry name" value="AMP_BINDING"/>
    <property type="match status" value="1"/>
</dbReference>
<organism evidence="7 8">
    <name type="scientific">Saccharothrix xinjiangensis</name>
    <dbReference type="NCBI Taxonomy" id="204798"/>
    <lineage>
        <taxon>Bacteria</taxon>
        <taxon>Bacillati</taxon>
        <taxon>Actinomycetota</taxon>
        <taxon>Actinomycetes</taxon>
        <taxon>Pseudonocardiales</taxon>
        <taxon>Pseudonocardiaceae</taxon>
        <taxon>Saccharothrix</taxon>
    </lineage>
</organism>
<evidence type="ECO:0000256" key="3">
    <source>
        <dbReference type="ARBA" id="ARBA00022832"/>
    </source>
</evidence>
<dbReference type="Pfam" id="PF23024">
    <property type="entry name" value="AMP-dom_DIP2-like"/>
    <property type="match status" value="1"/>
</dbReference>
<evidence type="ECO:0000313" key="7">
    <source>
        <dbReference type="EMBL" id="MFC5060354.1"/>
    </source>
</evidence>
<dbReference type="Pfam" id="PF00501">
    <property type="entry name" value="AMP-binding"/>
    <property type="match status" value="1"/>
</dbReference>
<dbReference type="InterPro" id="IPR025110">
    <property type="entry name" value="AMP-bd_C"/>
</dbReference>
<sequence>MTETQTTTLDPTTARTLTGILAERALTSPDTVAYVHHVDGEEHTEQLTYGELERDARARAAALLDRGLAGGRAVLAHDTGLDFVRDLFACFLAGVAAVPVQVPNRRHGVVRMHRIAVDAGTTVLLTSSRVVERLSAYADVPELAELTLVDSAGLRGTATWLPGDEAGPDDLALLQYTSGSTGHPKGVEVTHRNFWHNTADILTQWPIPEHGRIASWLPLFHDLGLLFGAVLPVRAGVPVHLMSPGAFVRRPLRWLEVISKHRVTHVAAPNFAFQMCLDAVADRGVPAGLDLSSCIAALNGAEPVRWSTVSRFVEVFAAAGFPASAPAPAYGLAEATLHVTGTRQDMPQHAISIDAARAADGVAVPVPAGTENSLRVVSCGTPVPGTTVRIVDPVTRTPVGRRGIGEIWVRGPGVARGYWQRPAETSATFRATIAGEGAETHLRTGDLGFLHDGELYVCGRHKDVLIRNGRNYYPNDLELAAESAHPLLRAGSSAAFAVERDGRELFVLAVEVDGRLLRAVDPAALAGLVTAAVERDLAVVLDEVVPIQRGTLAKTTSGKVQRSEMRRQYLEGGLSAVTRGSGS</sequence>
<dbReference type="InterPro" id="IPR042099">
    <property type="entry name" value="ANL_N_sf"/>
</dbReference>
<accession>A0ABV9YEK9</accession>
<reference evidence="8" key="1">
    <citation type="journal article" date="2019" name="Int. J. Syst. Evol. Microbiol.">
        <title>The Global Catalogue of Microorganisms (GCM) 10K type strain sequencing project: providing services to taxonomists for standard genome sequencing and annotation.</title>
        <authorList>
            <consortium name="The Broad Institute Genomics Platform"/>
            <consortium name="The Broad Institute Genome Sequencing Center for Infectious Disease"/>
            <person name="Wu L."/>
            <person name="Ma J."/>
        </authorList>
    </citation>
    <scope>NUCLEOTIDE SEQUENCE [LARGE SCALE GENOMIC DNA]</scope>
    <source>
        <strain evidence="8">KCTC 12848</strain>
    </source>
</reference>
<evidence type="ECO:0000256" key="1">
    <source>
        <dbReference type="ARBA" id="ARBA00006432"/>
    </source>
</evidence>
<keyword evidence="2 7" id="KW-0436">Ligase</keyword>
<dbReference type="GO" id="GO:0016874">
    <property type="term" value="F:ligase activity"/>
    <property type="evidence" value="ECO:0007669"/>
    <property type="project" value="UniProtKB-KW"/>
</dbReference>
<dbReference type="InterPro" id="IPR045851">
    <property type="entry name" value="AMP-bd_C_sf"/>
</dbReference>
<dbReference type="PANTHER" id="PTHR22754:SF32">
    <property type="entry name" value="DISCO-INTERACTING PROTEIN 2"/>
    <property type="match status" value="1"/>
</dbReference>
<gene>
    <name evidence="7" type="ORF">ACFPFM_42150</name>
</gene>
<keyword evidence="8" id="KW-1185">Reference proteome</keyword>
<evidence type="ECO:0000256" key="4">
    <source>
        <dbReference type="ARBA" id="ARBA00023098"/>
    </source>
</evidence>
<dbReference type="InterPro" id="IPR000873">
    <property type="entry name" value="AMP-dep_synth/lig_dom"/>
</dbReference>
<feature type="domain" description="AMP-dependent synthetase/ligase" evidence="5">
    <location>
        <begin position="22"/>
        <end position="419"/>
    </location>
</feature>
<dbReference type="SUPFAM" id="SSF56801">
    <property type="entry name" value="Acetyl-CoA synthetase-like"/>
    <property type="match status" value="1"/>
</dbReference>
<dbReference type="PANTHER" id="PTHR22754">
    <property type="entry name" value="DISCO-INTERACTING PROTEIN 2 DIP2 -RELATED"/>
    <property type="match status" value="1"/>
</dbReference>
<dbReference type="Proteomes" id="UP001595833">
    <property type="component" value="Unassembled WGS sequence"/>
</dbReference>